<gene>
    <name evidence="2" type="ORF">ERS450000_04631</name>
</gene>
<evidence type="ECO:0000313" key="3">
    <source>
        <dbReference type="Proteomes" id="UP000057820"/>
    </source>
</evidence>
<feature type="transmembrane region" description="Helical" evidence="1">
    <location>
        <begin position="54"/>
        <end position="76"/>
    </location>
</feature>
<geneLocation type="plasmid" evidence="2">
    <name>2</name>
</geneLocation>
<feature type="transmembrane region" description="Helical" evidence="1">
    <location>
        <begin position="12"/>
        <end position="33"/>
    </location>
</feature>
<organism evidence="2 3">
    <name type="scientific">Nocardia farcinica</name>
    <dbReference type="NCBI Taxonomy" id="37329"/>
    <lineage>
        <taxon>Bacteria</taxon>
        <taxon>Bacillati</taxon>
        <taxon>Actinomycetota</taxon>
        <taxon>Actinomycetes</taxon>
        <taxon>Mycobacteriales</taxon>
        <taxon>Nocardiaceae</taxon>
        <taxon>Nocardia</taxon>
    </lineage>
</organism>
<keyword evidence="1" id="KW-0472">Membrane</keyword>
<accession>A0A0H5PH33</accession>
<name>A0A0H5PH33_NOCFR</name>
<dbReference type="EMBL" id="LN868939">
    <property type="protein sequence ID" value="CRY81846.1"/>
    <property type="molecule type" value="Genomic_DNA"/>
</dbReference>
<protein>
    <submittedName>
        <fullName evidence="2">Uncharacterized protein</fullName>
    </submittedName>
</protein>
<keyword evidence="2" id="KW-0614">Plasmid</keyword>
<dbReference type="Proteomes" id="UP000057820">
    <property type="component" value="Plasmid 2"/>
</dbReference>
<dbReference type="RefSeq" id="WP_011211784.1">
    <property type="nucleotide sequence ID" value="NZ_CAACYE020000001.1"/>
</dbReference>
<keyword evidence="1" id="KW-1133">Transmembrane helix</keyword>
<dbReference type="AlphaFoldDB" id="A0A0H5PH33"/>
<proteinExistence type="predicted"/>
<dbReference type="KEGG" id="nfr:ERS450000_04631"/>
<evidence type="ECO:0000256" key="1">
    <source>
        <dbReference type="SAM" id="Phobius"/>
    </source>
</evidence>
<dbReference type="GeneID" id="61135827"/>
<dbReference type="OMA" id="SFGIHIF"/>
<reference evidence="3" key="1">
    <citation type="submission" date="2015-03" db="EMBL/GenBank/DDBJ databases">
        <authorList>
            <consortium name="Pathogen Informatics"/>
        </authorList>
    </citation>
    <scope>NUCLEOTIDE SEQUENCE [LARGE SCALE GENOMIC DNA]</scope>
    <source>
        <strain evidence="3">NCTC11134</strain>
        <plasmid evidence="3">2</plasmid>
    </source>
</reference>
<keyword evidence="1" id="KW-0812">Transmembrane</keyword>
<sequence>MHTLATNLSALWQVVVAALVLGAGLPIVFALGVRWWSAAATVDAEGGITRRNHVAAAGAYLCFALIVAAIVTGILYTAKAFLAARFGIHLFGE</sequence>
<evidence type="ECO:0000313" key="2">
    <source>
        <dbReference type="EMBL" id="CRY81846.1"/>
    </source>
</evidence>